<protein>
    <submittedName>
        <fullName evidence="1">Uncharacterized protein</fullName>
    </submittedName>
</protein>
<gene>
    <name evidence="1" type="ORF">NCTC7914_03444</name>
</gene>
<dbReference type="AlphaFoldDB" id="A0A379KMN1"/>
<reference evidence="1 2" key="1">
    <citation type="submission" date="2018-06" db="EMBL/GenBank/DDBJ databases">
        <authorList>
            <consortium name="Pathogen Informatics"/>
            <person name="Doyle S."/>
        </authorList>
    </citation>
    <scope>NUCLEOTIDE SEQUENCE [LARGE SCALE GENOMIC DNA]</scope>
    <source>
        <strain evidence="1 2">NCTC7914</strain>
    </source>
</reference>
<organism evidence="1 2">
    <name type="scientific">Pseudomonas putida</name>
    <name type="common">Arthrobacter siderocapsulatus</name>
    <dbReference type="NCBI Taxonomy" id="303"/>
    <lineage>
        <taxon>Bacteria</taxon>
        <taxon>Pseudomonadati</taxon>
        <taxon>Pseudomonadota</taxon>
        <taxon>Gammaproteobacteria</taxon>
        <taxon>Pseudomonadales</taxon>
        <taxon>Pseudomonadaceae</taxon>
        <taxon>Pseudomonas</taxon>
    </lineage>
</organism>
<accession>A0A379KMN1</accession>
<evidence type="ECO:0000313" key="2">
    <source>
        <dbReference type="Proteomes" id="UP000254602"/>
    </source>
</evidence>
<proteinExistence type="predicted"/>
<evidence type="ECO:0000313" key="1">
    <source>
        <dbReference type="EMBL" id="SUD69302.1"/>
    </source>
</evidence>
<name>A0A379KMN1_PSEPU</name>
<sequence>MHYPYLLNPFERPLRIDAFAVHPSPYAPIRRLAPSLCDSVVSARARLR</sequence>
<dbReference type="EMBL" id="UGUY01000001">
    <property type="protein sequence ID" value="SUD69302.1"/>
    <property type="molecule type" value="Genomic_DNA"/>
</dbReference>
<dbReference type="Proteomes" id="UP000254602">
    <property type="component" value="Unassembled WGS sequence"/>
</dbReference>